<name>A0A2T7A5D3_TUBBO</name>
<keyword evidence="2 6" id="KW-0812">Transmembrane</keyword>
<dbReference type="SUPFAM" id="SSF144083">
    <property type="entry name" value="Magnesium transport protein CorA, transmembrane region"/>
    <property type="match status" value="1"/>
</dbReference>
<dbReference type="STRING" id="42251.A0A2T7A5D3"/>
<dbReference type="EMBL" id="NESQ01000019">
    <property type="protein sequence ID" value="PUU82952.1"/>
    <property type="molecule type" value="Genomic_DNA"/>
</dbReference>
<evidence type="ECO:0000256" key="4">
    <source>
        <dbReference type="ARBA" id="ARBA00023136"/>
    </source>
</evidence>
<dbReference type="OrthoDB" id="3231000at2759"/>
<sequence>MDDLGTNSPAPLDPRFTPEPSARPRHQLSQLSPPSPASSVGPRYQLSQLSLSSPARPAGPRRRLSHLPPLSPAFRQIIEDRFAGWGTIDEQRDFYDERDCLDPSHHLASEKLKDRAEDDVVIFDYSLDPDYLKSTEKYPPAEEGAPSSGPFGVDDDIFFRVPKNKLIGSKQFDQIINPSNEPRLTVSRGPRLNVIDFPQCYDAHDGSLLNSMGKKLGLQREGETGFMDAHSERVRALPGNERFRTGISFRIPSKKPGNLPTSSSSEDRFILFVSFPYFGKSGGDFALGHESESVGLLDFKRLEVDIPKDGAPSSGGLGKERIATFRSEVDPERKAVVSAEERDIGEILVHQARYMIFDNYTMATFRSKEDSVKGQVPLHRFQQRIGAFRAMVHMIANRMNLELWILGKLRAFLSKLEEDIDRMILKEGTYEYDQKVEKISGGRSLRRILKEGTYEDDEKVEKISRGRLLRRIFQSQVIATEGDRQRWREEEERERKVKVRERKQERVRDLLTSINNLGAALLAVIRVSERQIAVLQDLHTVFSTSYRTKTQENEKGYSSPRNPFYRNIVPIPVLLENPGQIWPGAVDTVDEVIRERRSFVLEVKELVGNMEIRRKILFGFLKSDQAKSTLSARIAQEAASMKRTEAFRVQQVQQAQTLSVFTVVATAFLPLSFCTSYFGMNNIKEFNENPLSRLEFWRVTGPVCAGITLLALVIISWERLRLAYARDSPVSSHEKREGDIESGILNSGPREIQPSLSQRDTRADPQSI</sequence>
<protein>
    <submittedName>
        <fullName evidence="7">Uncharacterized protein</fullName>
    </submittedName>
</protein>
<reference evidence="7 8" key="1">
    <citation type="submission" date="2017-04" db="EMBL/GenBank/DDBJ databases">
        <title>Draft genome sequence of Tuber borchii Vittad., a whitish edible truffle.</title>
        <authorList>
            <consortium name="DOE Joint Genome Institute"/>
            <person name="Murat C."/>
            <person name="Kuo A."/>
            <person name="Barry K.W."/>
            <person name="Clum A."/>
            <person name="Dockter R.B."/>
            <person name="Fauchery L."/>
            <person name="Iotti M."/>
            <person name="Kohler A."/>
            <person name="Labutti K."/>
            <person name="Lindquist E.A."/>
            <person name="Lipzen A."/>
            <person name="Ohm R.A."/>
            <person name="Wang M."/>
            <person name="Grigoriev I.V."/>
            <person name="Zambonelli A."/>
            <person name="Martin F.M."/>
        </authorList>
    </citation>
    <scope>NUCLEOTIDE SEQUENCE [LARGE SCALE GENOMIC DNA]</scope>
    <source>
        <strain evidence="7 8">Tbo3840</strain>
    </source>
</reference>
<organism evidence="7 8">
    <name type="scientific">Tuber borchii</name>
    <name type="common">White truffle</name>
    <dbReference type="NCBI Taxonomy" id="42251"/>
    <lineage>
        <taxon>Eukaryota</taxon>
        <taxon>Fungi</taxon>
        <taxon>Dikarya</taxon>
        <taxon>Ascomycota</taxon>
        <taxon>Pezizomycotina</taxon>
        <taxon>Pezizomycetes</taxon>
        <taxon>Pezizales</taxon>
        <taxon>Tuberaceae</taxon>
        <taxon>Tuber</taxon>
    </lineage>
</organism>
<feature type="region of interest" description="Disordered" evidence="5">
    <location>
        <begin position="1"/>
        <end position="68"/>
    </location>
</feature>
<dbReference type="AlphaFoldDB" id="A0A2T7A5D3"/>
<dbReference type="Gene3D" id="1.20.58.340">
    <property type="entry name" value="Magnesium transport protein CorA, transmembrane region"/>
    <property type="match status" value="1"/>
</dbReference>
<keyword evidence="8" id="KW-1185">Reference proteome</keyword>
<keyword evidence="3 6" id="KW-1133">Transmembrane helix</keyword>
<dbReference type="GO" id="GO:0046873">
    <property type="term" value="F:metal ion transmembrane transporter activity"/>
    <property type="evidence" value="ECO:0007669"/>
    <property type="project" value="InterPro"/>
</dbReference>
<evidence type="ECO:0000256" key="3">
    <source>
        <dbReference type="ARBA" id="ARBA00022989"/>
    </source>
</evidence>
<accession>A0A2T7A5D3</accession>
<evidence type="ECO:0000256" key="6">
    <source>
        <dbReference type="SAM" id="Phobius"/>
    </source>
</evidence>
<evidence type="ECO:0000256" key="5">
    <source>
        <dbReference type="SAM" id="MobiDB-lite"/>
    </source>
</evidence>
<keyword evidence="4 6" id="KW-0472">Membrane</keyword>
<dbReference type="GO" id="GO:0016020">
    <property type="term" value="C:membrane"/>
    <property type="evidence" value="ECO:0007669"/>
    <property type="project" value="UniProtKB-SubCell"/>
</dbReference>
<gene>
    <name evidence="7" type="ORF">B9Z19DRAFT_1073817</name>
</gene>
<evidence type="ECO:0000313" key="7">
    <source>
        <dbReference type="EMBL" id="PUU82952.1"/>
    </source>
</evidence>
<comment type="caution">
    <text evidence="7">The sequence shown here is derived from an EMBL/GenBank/DDBJ whole genome shotgun (WGS) entry which is preliminary data.</text>
</comment>
<comment type="subcellular location">
    <subcellularLocation>
        <location evidence="1">Membrane</location>
        <topology evidence="1">Multi-pass membrane protein</topology>
    </subcellularLocation>
</comment>
<evidence type="ECO:0000256" key="1">
    <source>
        <dbReference type="ARBA" id="ARBA00004141"/>
    </source>
</evidence>
<feature type="transmembrane region" description="Helical" evidence="6">
    <location>
        <begin position="699"/>
        <end position="717"/>
    </location>
</feature>
<evidence type="ECO:0000313" key="8">
    <source>
        <dbReference type="Proteomes" id="UP000244722"/>
    </source>
</evidence>
<dbReference type="InterPro" id="IPR002523">
    <property type="entry name" value="MgTranspt_CorA/ZnTranspt_ZntB"/>
</dbReference>
<feature type="compositionally biased region" description="Low complexity" evidence="5">
    <location>
        <begin position="49"/>
        <end position="58"/>
    </location>
</feature>
<dbReference type="InterPro" id="IPR045863">
    <property type="entry name" value="CorA_TM1_TM2"/>
</dbReference>
<proteinExistence type="predicted"/>
<dbReference type="Proteomes" id="UP000244722">
    <property type="component" value="Unassembled WGS sequence"/>
</dbReference>
<feature type="transmembrane region" description="Helical" evidence="6">
    <location>
        <begin position="658"/>
        <end position="679"/>
    </location>
</feature>
<feature type="region of interest" description="Disordered" evidence="5">
    <location>
        <begin position="731"/>
        <end position="768"/>
    </location>
</feature>
<evidence type="ECO:0000256" key="2">
    <source>
        <dbReference type="ARBA" id="ARBA00022692"/>
    </source>
</evidence>
<feature type="compositionally biased region" description="Basic and acidic residues" evidence="5">
    <location>
        <begin position="759"/>
        <end position="768"/>
    </location>
</feature>
<dbReference type="Pfam" id="PF01544">
    <property type="entry name" value="CorA"/>
    <property type="match status" value="1"/>
</dbReference>